<keyword evidence="1" id="KW-0175">Coiled coil</keyword>
<evidence type="ECO:0000313" key="2">
    <source>
        <dbReference type="EMBL" id="QEE14988.1"/>
    </source>
</evidence>
<sequence length="152" mass="17248">MQITVNSNIYIKLVSILQKINKDLGSPANFSMVLQLMFDRIKIIRKLQEENSKLREKVDEMNFNMQDLLRLSLSRPAAPIMAMAQSNLQPLSPPSSLYPPAPPIRKIKNIIHSPPETLNIKKDLQIELNQLLDGSVPKPSKIKQLIEQNIAN</sequence>
<dbReference type="Proteomes" id="UP000321408">
    <property type="component" value="Chromosome"/>
</dbReference>
<evidence type="ECO:0000313" key="3">
    <source>
        <dbReference type="Proteomes" id="UP000321408"/>
    </source>
</evidence>
<reference evidence="2 3" key="1">
    <citation type="journal article" date="2020" name="Nature">
        <title>Isolation of an archaeon at the prokaryote-eukaryote interface.</title>
        <authorList>
            <person name="Imachi H."/>
            <person name="Nobu M.K."/>
            <person name="Nakahara N."/>
            <person name="Morono Y."/>
            <person name="Ogawara M."/>
            <person name="Takaki Y."/>
            <person name="Takano Y."/>
            <person name="Uematsu K."/>
            <person name="Ikuta T."/>
            <person name="Ito M."/>
            <person name="Matsui Y."/>
            <person name="Miyazaki M."/>
            <person name="Murata K."/>
            <person name="Saito Y."/>
            <person name="Sakai S."/>
            <person name="Song C."/>
            <person name="Tasumi E."/>
            <person name="Yamanaka Y."/>
            <person name="Yamaguchi T."/>
            <person name="Kamagata Y."/>
            <person name="Tamaki H."/>
            <person name="Takai K."/>
        </authorList>
    </citation>
    <scope>NUCLEOTIDE SEQUENCE [LARGE SCALE GENOMIC DNA]</scope>
    <source>
        <strain evidence="2 3">MK-D1</strain>
    </source>
</reference>
<dbReference type="EMBL" id="CP042905">
    <property type="protein sequence ID" value="QEE14988.1"/>
    <property type="molecule type" value="Genomic_DNA"/>
</dbReference>
<dbReference type="KEGG" id="psyt:DSAG12_00811"/>
<evidence type="ECO:0000256" key="1">
    <source>
        <dbReference type="SAM" id="Coils"/>
    </source>
</evidence>
<dbReference type="AlphaFoldDB" id="A0A5B9D747"/>
<keyword evidence="3" id="KW-1185">Reference proteome</keyword>
<dbReference type="GeneID" id="41328810"/>
<organism evidence="2 3">
    <name type="scientific">Promethearchaeum syntrophicum</name>
    <dbReference type="NCBI Taxonomy" id="2594042"/>
    <lineage>
        <taxon>Archaea</taxon>
        <taxon>Promethearchaeati</taxon>
        <taxon>Promethearchaeota</taxon>
        <taxon>Promethearchaeia</taxon>
        <taxon>Promethearchaeales</taxon>
        <taxon>Promethearchaeaceae</taxon>
        <taxon>Promethearchaeum</taxon>
    </lineage>
</organism>
<protein>
    <submittedName>
        <fullName evidence="2">Uncharacterized protein</fullName>
    </submittedName>
</protein>
<feature type="coiled-coil region" evidence="1">
    <location>
        <begin position="44"/>
        <end position="71"/>
    </location>
</feature>
<accession>A0A5B9D747</accession>
<reference evidence="2 3" key="2">
    <citation type="journal article" date="2024" name="Int. J. Syst. Evol. Microbiol.">
        <title>Promethearchaeum syntrophicum gen. nov., sp. nov., an anaerobic, obligately syntrophic archaeon, the first isolate of the lineage 'Asgard' archaea, and proposal of the new archaeal phylum Promethearchaeota phyl. nov. and kingdom Promethearchaeati regn. nov.</title>
        <authorList>
            <person name="Imachi H."/>
            <person name="Nobu M.K."/>
            <person name="Kato S."/>
            <person name="Takaki Y."/>
            <person name="Miyazaki M."/>
            <person name="Miyata M."/>
            <person name="Ogawara M."/>
            <person name="Saito Y."/>
            <person name="Sakai S."/>
            <person name="Tahara Y.O."/>
            <person name="Takano Y."/>
            <person name="Tasumi E."/>
            <person name="Uematsu K."/>
            <person name="Yoshimura T."/>
            <person name="Itoh T."/>
            <person name="Ohkuma M."/>
            <person name="Takai K."/>
        </authorList>
    </citation>
    <scope>NUCLEOTIDE SEQUENCE [LARGE SCALE GENOMIC DNA]</scope>
    <source>
        <strain evidence="2 3">MK-D1</strain>
    </source>
</reference>
<gene>
    <name evidence="2" type="ORF">DSAG12_00811</name>
</gene>
<proteinExistence type="predicted"/>
<name>A0A5B9D747_9ARCH</name>
<dbReference type="RefSeq" id="WP_147661918.1">
    <property type="nucleotide sequence ID" value="NZ_CP042905.2"/>
</dbReference>